<evidence type="ECO:0000256" key="5">
    <source>
        <dbReference type="ARBA" id="ARBA00023193"/>
    </source>
</evidence>
<dbReference type="InterPro" id="IPR008271">
    <property type="entry name" value="Ser/Thr_kinase_AS"/>
</dbReference>
<dbReference type="GO" id="GO:0017148">
    <property type="term" value="P:negative regulation of translation"/>
    <property type="evidence" value="ECO:0007669"/>
    <property type="project" value="UniProtKB-KW"/>
</dbReference>
<name>A0A8K1C9E5_PYTOL</name>
<evidence type="ECO:0000256" key="1">
    <source>
        <dbReference type="ARBA" id="ARBA00022679"/>
    </source>
</evidence>
<dbReference type="InterPro" id="IPR011009">
    <property type="entry name" value="Kinase-like_dom_sf"/>
</dbReference>
<dbReference type="GO" id="GO:0005524">
    <property type="term" value="F:ATP binding"/>
    <property type="evidence" value="ECO:0007669"/>
    <property type="project" value="UniProtKB-KW"/>
</dbReference>
<dbReference type="SMART" id="SM00220">
    <property type="entry name" value="S_TKc"/>
    <property type="match status" value="1"/>
</dbReference>
<dbReference type="PROSITE" id="PS00108">
    <property type="entry name" value="PROTEIN_KINASE_ST"/>
    <property type="match status" value="1"/>
</dbReference>
<dbReference type="GO" id="GO:0004672">
    <property type="term" value="F:protein kinase activity"/>
    <property type="evidence" value="ECO:0007669"/>
    <property type="project" value="InterPro"/>
</dbReference>
<keyword evidence="9" id="KW-1185">Reference proteome</keyword>
<comment type="caution">
    <text evidence="8">The sequence shown here is derived from an EMBL/GenBank/DDBJ whole genome shotgun (WGS) entry which is preliminary data.</text>
</comment>
<keyword evidence="5" id="KW-0652">Protein synthesis inhibitor</keyword>
<comment type="similarity">
    <text evidence="6">Belongs to the protein kinase superfamily. Ser/Thr protein kinase family. GCN2 subfamily.</text>
</comment>
<feature type="domain" description="Protein kinase" evidence="7">
    <location>
        <begin position="1"/>
        <end position="269"/>
    </location>
</feature>
<dbReference type="AlphaFoldDB" id="A0A8K1C9E5"/>
<protein>
    <recommendedName>
        <fullName evidence="7">Protein kinase domain-containing protein</fullName>
    </recommendedName>
</protein>
<dbReference type="EMBL" id="SPLM01000110">
    <property type="protein sequence ID" value="TMW58915.1"/>
    <property type="molecule type" value="Genomic_DNA"/>
</dbReference>
<dbReference type="InterPro" id="IPR050339">
    <property type="entry name" value="CC_SR_Kinase"/>
</dbReference>
<accession>A0A8K1C9E5</accession>
<dbReference type="GO" id="GO:0005634">
    <property type="term" value="C:nucleus"/>
    <property type="evidence" value="ECO:0007669"/>
    <property type="project" value="TreeGrafter"/>
</dbReference>
<dbReference type="Pfam" id="PF00069">
    <property type="entry name" value="Pkinase"/>
    <property type="match status" value="1"/>
</dbReference>
<evidence type="ECO:0000256" key="4">
    <source>
        <dbReference type="ARBA" id="ARBA00022840"/>
    </source>
</evidence>
<evidence type="ECO:0000259" key="7">
    <source>
        <dbReference type="PROSITE" id="PS50011"/>
    </source>
</evidence>
<sequence>MGGDGISRRLRAAIHAHSGFLLGAPLPATSPASAAALYYAFSPSGGVLAAKVFTDYATAFDHEVAVNLQLEIGYSVVKFISSFSVIEHGDDDGSISKLGIIIMPFFPQNAADFLQYQSPMCLNTITVIARDCIRALHHLHSKNYCYGDMKPTNIMLQGGEQGRAMLVDFGATVALGAPLLEATARYCLDIDVSVGTEMVDWVCLGSTLAELSGFDLGAYCTTKSLIHDVEEAPTMDTTLQEMIVSLLRGHIVDKPVLSALLERAGSFSY</sequence>
<gene>
    <name evidence="8" type="ORF">Poli38472_007060</name>
</gene>
<dbReference type="Proteomes" id="UP000794436">
    <property type="component" value="Unassembled WGS sequence"/>
</dbReference>
<keyword evidence="3" id="KW-0418">Kinase</keyword>
<dbReference type="Gene3D" id="1.10.510.10">
    <property type="entry name" value="Transferase(Phosphotransferase) domain 1"/>
    <property type="match status" value="1"/>
</dbReference>
<organism evidence="8 9">
    <name type="scientific">Pythium oligandrum</name>
    <name type="common">Mycoparasitic fungus</name>
    <dbReference type="NCBI Taxonomy" id="41045"/>
    <lineage>
        <taxon>Eukaryota</taxon>
        <taxon>Sar</taxon>
        <taxon>Stramenopiles</taxon>
        <taxon>Oomycota</taxon>
        <taxon>Peronosporomycetes</taxon>
        <taxon>Pythiales</taxon>
        <taxon>Pythiaceae</taxon>
        <taxon>Pythium</taxon>
    </lineage>
</organism>
<dbReference type="PROSITE" id="PS50011">
    <property type="entry name" value="PROTEIN_KINASE_DOM"/>
    <property type="match status" value="1"/>
</dbReference>
<dbReference type="OrthoDB" id="118115at2759"/>
<keyword evidence="4" id="KW-0067">ATP-binding</keyword>
<keyword evidence="2" id="KW-0547">Nucleotide-binding</keyword>
<evidence type="ECO:0000256" key="3">
    <source>
        <dbReference type="ARBA" id="ARBA00022777"/>
    </source>
</evidence>
<evidence type="ECO:0000313" key="9">
    <source>
        <dbReference type="Proteomes" id="UP000794436"/>
    </source>
</evidence>
<keyword evidence="1" id="KW-0808">Transferase</keyword>
<dbReference type="GO" id="GO:0005737">
    <property type="term" value="C:cytoplasm"/>
    <property type="evidence" value="ECO:0007669"/>
    <property type="project" value="TreeGrafter"/>
</dbReference>
<evidence type="ECO:0000256" key="6">
    <source>
        <dbReference type="ARBA" id="ARBA00037982"/>
    </source>
</evidence>
<proteinExistence type="inferred from homology"/>
<dbReference type="PANTHER" id="PTHR11042">
    <property type="entry name" value="EUKARYOTIC TRANSLATION INITIATION FACTOR 2-ALPHA KINASE EIF2-ALPHA KINASE -RELATED"/>
    <property type="match status" value="1"/>
</dbReference>
<dbReference type="SUPFAM" id="SSF56112">
    <property type="entry name" value="Protein kinase-like (PK-like)"/>
    <property type="match status" value="1"/>
</dbReference>
<evidence type="ECO:0000256" key="2">
    <source>
        <dbReference type="ARBA" id="ARBA00022741"/>
    </source>
</evidence>
<reference evidence="8" key="1">
    <citation type="submission" date="2019-03" db="EMBL/GenBank/DDBJ databases">
        <title>Long read genome sequence of the mycoparasitic Pythium oligandrum ATCC 38472 isolated from sugarbeet rhizosphere.</title>
        <authorList>
            <person name="Gaulin E."/>
        </authorList>
    </citation>
    <scope>NUCLEOTIDE SEQUENCE</scope>
    <source>
        <strain evidence="8">ATCC 38472_TT</strain>
    </source>
</reference>
<evidence type="ECO:0000313" key="8">
    <source>
        <dbReference type="EMBL" id="TMW58915.1"/>
    </source>
</evidence>
<dbReference type="InterPro" id="IPR000719">
    <property type="entry name" value="Prot_kinase_dom"/>
</dbReference>